<dbReference type="Proteomes" id="UP000228593">
    <property type="component" value="Unassembled WGS sequence"/>
</dbReference>
<proteinExistence type="predicted"/>
<comment type="caution">
    <text evidence="1">The sequence shown here is derived from an EMBL/GenBank/DDBJ whole genome shotgun (WGS) entry which is preliminary data.</text>
</comment>
<dbReference type="OrthoDB" id="9848236at2"/>
<dbReference type="AlphaFoldDB" id="A0A2G8T0G1"/>
<organism evidence="1 2">
    <name type="scientific">Massilia psychrophila</name>
    <dbReference type="NCBI Taxonomy" id="1603353"/>
    <lineage>
        <taxon>Bacteria</taxon>
        <taxon>Pseudomonadati</taxon>
        <taxon>Pseudomonadota</taxon>
        <taxon>Betaproteobacteria</taxon>
        <taxon>Burkholderiales</taxon>
        <taxon>Oxalobacteraceae</taxon>
        <taxon>Telluria group</taxon>
        <taxon>Massilia</taxon>
    </lineage>
</organism>
<reference evidence="1 2" key="1">
    <citation type="submission" date="2017-10" db="EMBL/GenBank/DDBJ databases">
        <title>Massilia psychrophilum sp. nov., a novel purple-pigmented bacterium isolated from Tianshan glacier, Xinjiang Municipality, China.</title>
        <authorList>
            <person name="Wang H."/>
        </authorList>
    </citation>
    <scope>NUCLEOTIDE SEQUENCE [LARGE SCALE GENOMIC DNA]</scope>
    <source>
        <strain evidence="1 2">JCM 30813</strain>
    </source>
</reference>
<evidence type="ECO:0000313" key="1">
    <source>
        <dbReference type="EMBL" id="PIL39535.1"/>
    </source>
</evidence>
<dbReference type="EMBL" id="PDOB01000017">
    <property type="protein sequence ID" value="PIL39535.1"/>
    <property type="molecule type" value="Genomic_DNA"/>
</dbReference>
<keyword evidence="2" id="KW-1185">Reference proteome</keyword>
<dbReference type="RefSeq" id="WP_099916291.1">
    <property type="nucleotide sequence ID" value="NZ_BMHS01000015.1"/>
</dbReference>
<protein>
    <submittedName>
        <fullName evidence="1">Uncharacterized protein</fullName>
    </submittedName>
</protein>
<evidence type="ECO:0000313" key="2">
    <source>
        <dbReference type="Proteomes" id="UP000228593"/>
    </source>
</evidence>
<name>A0A2G8T0G1_9BURK</name>
<gene>
    <name evidence="1" type="ORF">CR103_12355</name>
</gene>
<accession>A0A2G8T0G1</accession>
<sequence length="137" mass="14482">MGPKLNSDELNALQSLNPGMANPAARYREGDLPQRLFAFNLVSRHPCGTTVLTKNGERALFGQACFAALDAIDRGDTVELDDDVRKWLLVSGFVDAGAAAACPSITTRGGLWLASFKEEGASVSPALTAADFAGRRA</sequence>